<evidence type="ECO:0000313" key="2">
    <source>
        <dbReference type="EMBL" id="OBY51267.1"/>
    </source>
</evidence>
<protein>
    <recommendedName>
        <fullName evidence="1">Phage MuF C-terminal domain-containing protein</fullName>
    </recommendedName>
</protein>
<gene>
    <name evidence="2" type="ORF">BBB48_07675</name>
</gene>
<sequence length="185" mass="21591">MTIPNYLLNNFLSFCDLSSRANHSSNKNSSFRFPTPQFLIDNYDFPDLDLHISEATITKISNFHGVPIDFLKKLPTIFSEHEEYISYIFKSNTQEDSSVVCTFDFVGSKPIIIAIKKNKQINTDDYVNSIASIYEKDNAEVIFKEWKRKGLLLYKNPKKDLIFPVKEPIIKEKRKIRTQQLEQKD</sequence>
<dbReference type="EMBL" id="MAQD01000007">
    <property type="protein sequence ID" value="OBY51267.1"/>
    <property type="molecule type" value="Genomic_DNA"/>
</dbReference>
<dbReference type="Proteomes" id="UP000092740">
    <property type="component" value="Unassembled WGS sequence"/>
</dbReference>
<dbReference type="AlphaFoldDB" id="A0AB36E971"/>
<reference evidence="2 3" key="1">
    <citation type="submission" date="2016-06" db="EMBL/GenBank/DDBJ databases">
        <title>Simultaneous identification of Haemophilus influenzae and Haemophilus haemolyticus using TaqMan real-time PCR.</title>
        <authorList>
            <person name="Price E.P."/>
            <person name="Sarovich D.S."/>
            <person name="Harris T."/>
            <person name="Spargo J.C."/>
            <person name="Nosworthy E."/>
            <person name="Beissbarth J."/>
            <person name="Smith-Vaughan H.C."/>
        </authorList>
    </citation>
    <scope>NUCLEOTIDE SEQUENCE [LARGE SCALE GENOMIC DNA]</scope>
    <source>
        <strain evidence="2 3">ATCC 9796</strain>
    </source>
</reference>
<accession>A0AB36E971</accession>
<name>A0AB36E971_HAEPA</name>
<evidence type="ECO:0000259" key="1">
    <source>
        <dbReference type="Pfam" id="PF18819"/>
    </source>
</evidence>
<dbReference type="Pfam" id="PF18819">
    <property type="entry name" value="MuF_C"/>
    <property type="match status" value="1"/>
</dbReference>
<comment type="caution">
    <text evidence="2">The sequence shown here is derived from an EMBL/GenBank/DDBJ whole genome shotgun (WGS) entry which is preliminary data.</text>
</comment>
<dbReference type="InterPro" id="IPR041131">
    <property type="entry name" value="MuF_C"/>
</dbReference>
<organism evidence="2 3">
    <name type="scientific">Haemophilus parainfluenzae</name>
    <dbReference type="NCBI Taxonomy" id="729"/>
    <lineage>
        <taxon>Bacteria</taxon>
        <taxon>Pseudomonadati</taxon>
        <taxon>Pseudomonadota</taxon>
        <taxon>Gammaproteobacteria</taxon>
        <taxon>Pasteurellales</taxon>
        <taxon>Pasteurellaceae</taxon>
        <taxon>Haemophilus</taxon>
    </lineage>
</organism>
<evidence type="ECO:0000313" key="3">
    <source>
        <dbReference type="Proteomes" id="UP000092740"/>
    </source>
</evidence>
<feature type="domain" description="Phage MuF C-terminal" evidence="1">
    <location>
        <begin position="87"/>
        <end position="159"/>
    </location>
</feature>
<proteinExistence type="predicted"/>